<proteinExistence type="predicted"/>
<organism evidence="1 2">
    <name type="scientific">Gigaspora rosea</name>
    <dbReference type="NCBI Taxonomy" id="44941"/>
    <lineage>
        <taxon>Eukaryota</taxon>
        <taxon>Fungi</taxon>
        <taxon>Fungi incertae sedis</taxon>
        <taxon>Mucoromycota</taxon>
        <taxon>Glomeromycotina</taxon>
        <taxon>Glomeromycetes</taxon>
        <taxon>Diversisporales</taxon>
        <taxon>Gigasporaceae</taxon>
        <taxon>Gigaspora</taxon>
    </lineage>
</organism>
<dbReference type="Proteomes" id="UP000266673">
    <property type="component" value="Unassembled WGS sequence"/>
</dbReference>
<evidence type="ECO:0000313" key="1">
    <source>
        <dbReference type="EMBL" id="RIB08952.1"/>
    </source>
</evidence>
<gene>
    <name evidence="1" type="ORF">C2G38_2210226</name>
</gene>
<protein>
    <submittedName>
        <fullName evidence="1">Uncharacterized protein</fullName>
    </submittedName>
</protein>
<reference evidence="1 2" key="1">
    <citation type="submission" date="2018-06" db="EMBL/GenBank/DDBJ databases">
        <title>Comparative genomics reveals the genomic features of Rhizophagus irregularis, R. cerebriforme, R. diaphanum and Gigaspora rosea, and their symbiotic lifestyle signature.</title>
        <authorList>
            <person name="Morin E."/>
            <person name="San Clemente H."/>
            <person name="Chen E.C.H."/>
            <person name="De La Providencia I."/>
            <person name="Hainaut M."/>
            <person name="Kuo A."/>
            <person name="Kohler A."/>
            <person name="Murat C."/>
            <person name="Tang N."/>
            <person name="Roy S."/>
            <person name="Loubradou J."/>
            <person name="Henrissat B."/>
            <person name="Grigoriev I.V."/>
            <person name="Corradi N."/>
            <person name="Roux C."/>
            <person name="Martin F.M."/>
        </authorList>
    </citation>
    <scope>NUCLEOTIDE SEQUENCE [LARGE SCALE GENOMIC DNA]</scope>
    <source>
        <strain evidence="1 2">DAOM 194757</strain>
    </source>
</reference>
<keyword evidence="2" id="KW-1185">Reference proteome</keyword>
<name>A0A397UF84_9GLOM</name>
<dbReference type="AlphaFoldDB" id="A0A397UF84"/>
<accession>A0A397UF84</accession>
<dbReference type="OrthoDB" id="2335006at2759"/>
<sequence length="256" mass="29900">MPRRVYLAAYKTQCQFQNNGVRCTGLPVLKRLHCHNNTLPSTYFIGYSNWQYQEKCHRYISINENVDCNLLQQLLDRTYEGESNEPVNNCYTVLYNSSKKHIAVTHPHHTSNIIKQGLIVRKTCNIKYYRLIPLDIKSCPYVIFLSKGIHSYPPPPPNRVPDTICNRLQELIYQANDNTSNITSTRIITGNLIKSYFGTEYLANIHDSLNNIDHLRYYINKIQKEIHPQGQELLGVIYNYSRNINNICDYIKRLDI</sequence>
<evidence type="ECO:0000313" key="2">
    <source>
        <dbReference type="Proteomes" id="UP000266673"/>
    </source>
</evidence>
<comment type="caution">
    <text evidence="1">The sequence shown here is derived from an EMBL/GenBank/DDBJ whole genome shotgun (WGS) entry which is preliminary data.</text>
</comment>
<dbReference type="EMBL" id="QKWP01001437">
    <property type="protein sequence ID" value="RIB08952.1"/>
    <property type="molecule type" value="Genomic_DNA"/>
</dbReference>